<dbReference type="AlphaFoldDB" id="A0A0Q3ITG3"/>
<dbReference type="Pfam" id="PF14383">
    <property type="entry name" value="VARLMGL"/>
    <property type="match status" value="1"/>
</dbReference>
<feature type="region of interest" description="Disordered" evidence="1">
    <location>
        <begin position="253"/>
        <end position="276"/>
    </location>
</feature>
<accession>A0A0Q3ITG3</accession>
<reference evidence="3" key="2">
    <citation type="submission" date="2017-06" db="EMBL/GenBank/DDBJ databases">
        <title>WGS assembly of Brachypodium distachyon.</title>
        <authorList>
            <consortium name="The International Brachypodium Initiative"/>
            <person name="Lucas S."/>
            <person name="Harmon-Smith M."/>
            <person name="Lail K."/>
            <person name="Tice H."/>
            <person name="Grimwood J."/>
            <person name="Bruce D."/>
            <person name="Barry K."/>
            <person name="Shu S."/>
            <person name="Lindquist E."/>
            <person name="Wang M."/>
            <person name="Pitluck S."/>
            <person name="Vogel J.P."/>
            <person name="Garvin D.F."/>
            <person name="Mockler T.C."/>
            <person name="Schmutz J."/>
            <person name="Rokhsar D."/>
            <person name="Bevan M.W."/>
        </authorList>
    </citation>
    <scope>NUCLEOTIDE SEQUENCE</scope>
    <source>
        <strain evidence="3">Bd21</strain>
    </source>
</reference>
<dbReference type="GeneID" id="112270895"/>
<name>A0A0Q3ITG3_BRADI</name>
<sequence>MHRPADHDTIDMREHQLLQQQAQAAGPSSTSSSLFFLRNPLAAASRTMRRGIIRGFCHGVASTSTQHHQLAHGSSIHEEDDHQQQRRHHADAASSSFLTVPSSCGGAETESEAPQPQLTLEQMILQLDLEEAKAAAAAHARKERRCSHHAVPRRMSCVDRGSADHVLRDALSQYPRFSLDGRDAAACRASFSSYHDAAAMGLGCEMDWRLEGKMPMPDTVGGESVVWCETGVVAKLMGLDSVPVPVRARPRGAVVGAGRRKARGPPPPAKTTTGSGIRKEIRPRRMGREELEKERLFMALHGYGYGYDVMAEAGACHAGGQLRTAVGPTVSRFGREGVGHGWEFRFPS</sequence>
<reference evidence="4" key="3">
    <citation type="submission" date="2018-08" db="UniProtKB">
        <authorList>
            <consortium name="EnsemblPlants"/>
        </authorList>
    </citation>
    <scope>IDENTIFICATION</scope>
    <source>
        <strain evidence="4">cv. Bd21</strain>
    </source>
</reference>
<evidence type="ECO:0000313" key="5">
    <source>
        <dbReference type="Proteomes" id="UP000008810"/>
    </source>
</evidence>
<dbReference type="Gramene" id="KQK03716">
    <property type="protein sequence ID" value="KQK03716"/>
    <property type="gene ID" value="BRADI_2g09460v3"/>
</dbReference>
<evidence type="ECO:0000259" key="2">
    <source>
        <dbReference type="Pfam" id="PF14383"/>
    </source>
</evidence>
<proteinExistence type="predicted"/>
<dbReference type="RefSeq" id="XP_024315249.1">
    <property type="nucleotide sequence ID" value="XM_024459481.1"/>
</dbReference>
<dbReference type="ExpressionAtlas" id="A0A0Q3ITG3">
    <property type="expression patterns" value="baseline"/>
</dbReference>
<evidence type="ECO:0000256" key="1">
    <source>
        <dbReference type="SAM" id="MobiDB-lite"/>
    </source>
</evidence>
<dbReference type="OrthoDB" id="1931242at2759"/>
<gene>
    <name evidence="4" type="primary">LOC112270895</name>
    <name evidence="3" type="ORF">BRADI_2g09460v3</name>
</gene>
<feature type="domain" description="DUF3741" evidence="2">
    <location>
        <begin position="231"/>
        <end position="243"/>
    </location>
</feature>
<dbReference type="PANTHER" id="PTHR37897">
    <property type="entry name" value="DNAK FAMILY PROTEIN"/>
    <property type="match status" value="1"/>
</dbReference>
<evidence type="ECO:0000313" key="3">
    <source>
        <dbReference type="EMBL" id="KQK03716.2"/>
    </source>
</evidence>
<feature type="region of interest" description="Disordered" evidence="1">
    <location>
        <begin position="64"/>
        <end position="116"/>
    </location>
</feature>
<feature type="compositionally biased region" description="Polar residues" evidence="1">
    <location>
        <begin position="93"/>
        <end position="102"/>
    </location>
</feature>
<reference evidence="3 4" key="1">
    <citation type="journal article" date="2010" name="Nature">
        <title>Genome sequencing and analysis of the model grass Brachypodium distachyon.</title>
        <authorList>
            <consortium name="International Brachypodium Initiative"/>
        </authorList>
    </citation>
    <scope>NUCLEOTIDE SEQUENCE [LARGE SCALE GENOMIC DNA]</scope>
    <source>
        <strain evidence="3">Bd21</strain>
        <strain evidence="4">cv. Bd21</strain>
    </source>
</reference>
<dbReference type="EMBL" id="CM000881">
    <property type="protein sequence ID" value="KQK03716.2"/>
    <property type="molecule type" value="Genomic_DNA"/>
</dbReference>
<dbReference type="Proteomes" id="UP000008810">
    <property type="component" value="Chromosome 2"/>
</dbReference>
<feature type="compositionally biased region" description="Basic and acidic residues" evidence="1">
    <location>
        <begin position="75"/>
        <end position="84"/>
    </location>
</feature>
<dbReference type="EnsemblPlants" id="KQK03716">
    <property type="protein sequence ID" value="KQK03716"/>
    <property type="gene ID" value="BRADI_2g09460v3"/>
</dbReference>
<organism evidence="3">
    <name type="scientific">Brachypodium distachyon</name>
    <name type="common">Purple false brome</name>
    <name type="synonym">Trachynia distachya</name>
    <dbReference type="NCBI Taxonomy" id="15368"/>
    <lineage>
        <taxon>Eukaryota</taxon>
        <taxon>Viridiplantae</taxon>
        <taxon>Streptophyta</taxon>
        <taxon>Embryophyta</taxon>
        <taxon>Tracheophyta</taxon>
        <taxon>Spermatophyta</taxon>
        <taxon>Magnoliopsida</taxon>
        <taxon>Liliopsida</taxon>
        <taxon>Poales</taxon>
        <taxon>Poaceae</taxon>
        <taxon>BOP clade</taxon>
        <taxon>Pooideae</taxon>
        <taxon>Stipodae</taxon>
        <taxon>Brachypodieae</taxon>
        <taxon>Brachypodium</taxon>
    </lineage>
</organism>
<evidence type="ECO:0000313" key="4">
    <source>
        <dbReference type="EnsemblPlants" id="KQK03716"/>
    </source>
</evidence>
<dbReference type="InterPro" id="IPR032795">
    <property type="entry name" value="DUF3741-assoc"/>
</dbReference>
<dbReference type="PANTHER" id="PTHR37897:SF1">
    <property type="entry name" value="DUF3741 DOMAIN-CONTAINING PROTEIN"/>
    <property type="match status" value="1"/>
</dbReference>
<keyword evidence="5" id="KW-1185">Reference proteome</keyword>
<protein>
    <recommendedName>
        <fullName evidence="2">DUF3741 domain-containing protein</fullName>
    </recommendedName>
</protein>